<evidence type="ECO:0008006" key="5">
    <source>
        <dbReference type="Google" id="ProtNLM"/>
    </source>
</evidence>
<dbReference type="GeneID" id="93769533"/>
<dbReference type="EMBL" id="VFOL01000001">
    <property type="protein sequence ID" value="TQL35141.1"/>
    <property type="molecule type" value="Genomic_DNA"/>
</dbReference>
<evidence type="ECO:0000313" key="1">
    <source>
        <dbReference type="EMBL" id="GIM83282.1"/>
    </source>
</evidence>
<dbReference type="Proteomes" id="UP000677457">
    <property type="component" value="Unassembled WGS sequence"/>
</dbReference>
<dbReference type="SUPFAM" id="SSF51445">
    <property type="entry name" value="(Trans)glycosidases"/>
    <property type="match status" value="1"/>
</dbReference>
<dbReference type="Gene3D" id="3.20.20.80">
    <property type="entry name" value="Glycosidases"/>
    <property type="match status" value="1"/>
</dbReference>
<evidence type="ECO:0000313" key="2">
    <source>
        <dbReference type="EMBL" id="TQL35141.1"/>
    </source>
</evidence>
<dbReference type="InterPro" id="IPR017853">
    <property type="entry name" value="GH"/>
</dbReference>
<accession>A0A542XH48</accession>
<dbReference type="AlphaFoldDB" id="A0A542XH48"/>
<proteinExistence type="predicted"/>
<protein>
    <recommendedName>
        <fullName evidence="5">Cellulase (Glycosyl hydrolase family 5)</fullName>
    </recommendedName>
</protein>
<dbReference type="Proteomes" id="UP000315983">
    <property type="component" value="Unassembled WGS sequence"/>
</dbReference>
<dbReference type="EMBL" id="BOQM01000007">
    <property type="protein sequence ID" value="GIM83282.1"/>
    <property type="molecule type" value="Genomic_DNA"/>
</dbReference>
<sequence length="425" mass="46925">MIINDRTPNTRRLRLGANYVPSDGWFYSWLDFSADAARRDFEDLASLGLDHVRVFPIWPWIQPNRALLRQRPIDDLLSLIDVAAEFDLGVAVDLLQGHLSSFDFLPSWVLTWHQSSVFTDRTARDGIREYVRRLSTEVGTRPNVFAITLGNEVNNLWPTNATTPAASREWATELLDVVRAAAPSALPLHSVFDDAWYAPDHPFHPADAVDLGDLTTVHSWVFNGTSRIDGPLGPATTSHADYLLELAAASASDAARPVWLQEVGVPRPDVPPEHAGEFVARTLDTVGRNPALWGVTWWSSHDIDRRLTDFPDREYDLGLFTVDHRPKPAALALAEFARGTAVEPAAPARPALVSPINPLQEPERRADVAPGSEFHLEWVRARQTEPTAIVTPDRATDAGYLAARGLGPVRAPGANRPMAVQHQGS</sequence>
<name>A0A542XH48_SALAC</name>
<evidence type="ECO:0000313" key="4">
    <source>
        <dbReference type="Proteomes" id="UP000677457"/>
    </source>
</evidence>
<evidence type="ECO:0000313" key="3">
    <source>
        <dbReference type="Proteomes" id="UP000315983"/>
    </source>
</evidence>
<organism evidence="2 3">
    <name type="scientific">Salinispora arenicola</name>
    <dbReference type="NCBI Taxonomy" id="168697"/>
    <lineage>
        <taxon>Bacteria</taxon>
        <taxon>Bacillati</taxon>
        <taxon>Actinomycetota</taxon>
        <taxon>Actinomycetes</taxon>
        <taxon>Micromonosporales</taxon>
        <taxon>Micromonosporaceae</taxon>
        <taxon>Salinispora</taxon>
    </lineage>
</organism>
<gene>
    <name evidence="2" type="ORF">FB564_0164</name>
    <name evidence="1" type="ORF">Sar04_11440</name>
</gene>
<keyword evidence="4" id="KW-1185">Reference proteome</keyword>
<dbReference type="OMA" id="VTWWCSH"/>
<reference evidence="1 4" key="2">
    <citation type="submission" date="2021-03" db="EMBL/GenBank/DDBJ databases">
        <title>Whole genome shotgun sequence of Salinispora arenicola NBRC 105043.</title>
        <authorList>
            <person name="Komaki H."/>
            <person name="Tamura T."/>
        </authorList>
    </citation>
    <scope>NUCLEOTIDE SEQUENCE [LARGE SCALE GENOMIC DNA]</scope>
    <source>
        <strain evidence="1 4">NBRC 105043</strain>
    </source>
</reference>
<dbReference type="RefSeq" id="WP_012181296.1">
    <property type="nucleotide sequence ID" value="NZ_BOQM01000007.1"/>
</dbReference>
<reference evidence="2 3" key="1">
    <citation type="submission" date="2019-06" db="EMBL/GenBank/DDBJ databases">
        <title>Sequencing the genomes of 1000 actinobacteria strains.</title>
        <authorList>
            <person name="Klenk H.-P."/>
        </authorList>
    </citation>
    <scope>NUCLEOTIDE SEQUENCE [LARGE SCALE GENOMIC DNA]</scope>
    <source>
        <strain evidence="2 3">DSM 44819</strain>
    </source>
</reference>
<comment type="caution">
    <text evidence="2">The sequence shown here is derived from an EMBL/GenBank/DDBJ whole genome shotgun (WGS) entry which is preliminary data.</text>
</comment>